<dbReference type="AlphaFoldDB" id="A0A8X6I0Y5"/>
<reference evidence="1" key="1">
    <citation type="submission" date="2020-07" db="EMBL/GenBank/DDBJ databases">
        <title>Multicomponent nature underlies the extraordinary mechanical properties of spider dragline silk.</title>
        <authorList>
            <person name="Kono N."/>
            <person name="Nakamura H."/>
            <person name="Mori M."/>
            <person name="Yoshida Y."/>
            <person name="Ohtoshi R."/>
            <person name="Malay A.D."/>
            <person name="Moran D.A.P."/>
            <person name="Tomita M."/>
            <person name="Numata K."/>
            <person name="Arakawa K."/>
        </authorList>
    </citation>
    <scope>NUCLEOTIDE SEQUENCE</scope>
</reference>
<dbReference type="Proteomes" id="UP000887116">
    <property type="component" value="Unassembled WGS sequence"/>
</dbReference>
<sequence length="137" mass="15819">MTLSSPIELQRFLIIQRISTPCQWIAIMRRLITVTPDNSIRNVGESGSSRTWNTRNQAYGNINTETDPLRFQSQEDIDNHINRTWCVSVKGSSTVNLGSLYNKFNIIFARPEIMKMSKDIDDNYLSNQRYIPSSFLL</sequence>
<dbReference type="EMBL" id="BMAO01012985">
    <property type="protein sequence ID" value="GFQ85367.1"/>
    <property type="molecule type" value="Genomic_DNA"/>
</dbReference>
<organism evidence="1 2">
    <name type="scientific">Trichonephila clavata</name>
    <name type="common">Joro spider</name>
    <name type="synonym">Nephila clavata</name>
    <dbReference type="NCBI Taxonomy" id="2740835"/>
    <lineage>
        <taxon>Eukaryota</taxon>
        <taxon>Metazoa</taxon>
        <taxon>Ecdysozoa</taxon>
        <taxon>Arthropoda</taxon>
        <taxon>Chelicerata</taxon>
        <taxon>Arachnida</taxon>
        <taxon>Araneae</taxon>
        <taxon>Araneomorphae</taxon>
        <taxon>Entelegynae</taxon>
        <taxon>Araneoidea</taxon>
        <taxon>Nephilidae</taxon>
        <taxon>Trichonephila</taxon>
    </lineage>
</organism>
<comment type="caution">
    <text evidence="1">The sequence shown here is derived from an EMBL/GenBank/DDBJ whole genome shotgun (WGS) entry which is preliminary data.</text>
</comment>
<evidence type="ECO:0000313" key="2">
    <source>
        <dbReference type="Proteomes" id="UP000887116"/>
    </source>
</evidence>
<gene>
    <name evidence="1" type="ORF">TNCT_452211</name>
</gene>
<evidence type="ECO:0000313" key="1">
    <source>
        <dbReference type="EMBL" id="GFQ85367.1"/>
    </source>
</evidence>
<name>A0A8X6I0Y5_TRICU</name>
<accession>A0A8X6I0Y5</accession>
<protein>
    <submittedName>
        <fullName evidence="1">Uncharacterized protein</fullName>
    </submittedName>
</protein>
<proteinExistence type="predicted"/>
<keyword evidence="2" id="KW-1185">Reference proteome</keyword>